<dbReference type="Proteomes" id="UP000028547">
    <property type="component" value="Unassembled WGS sequence"/>
</dbReference>
<protein>
    <recommendedName>
        <fullName evidence="3">YkgJ family cysteine cluster protein</fullName>
    </recommendedName>
</protein>
<reference evidence="1 2" key="1">
    <citation type="submission" date="2014-07" db="EMBL/GenBank/DDBJ databases">
        <title>Draft Genome Sequence of Gephyronic Acid Producer, Cystobacter violaceus Strain Cb vi76.</title>
        <authorList>
            <person name="Stevens D.C."/>
            <person name="Young J."/>
            <person name="Carmichael R."/>
            <person name="Tan J."/>
            <person name="Taylor R.E."/>
        </authorList>
    </citation>
    <scope>NUCLEOTIDE SEQUENCE [LARGE SCALE GENOMIC DNA]</scope>
    <source>
        <strain evidence="1 2">Cb vi76</strain>
    </source>
</reference>
<gene>
    <name evidence="1" type="ORF">Q664_29350</name>
</gene>
<accession>A0A084SPD6</accession>
<evidence type="ECO:0008006" key="3">
    <source>
        <dbReference type="Google" id="ProtNLM"/>
    </source>
</evidence>
<name>A0A084SPD6_9BACT</name>
<proteinExistence type="predicted"/>
<dbReference type="AlphaFoldDB" id="A0A084SPD6"/>
<evidence type="ECO:0000313" key="1">
    <source>
        <dbReference type="EMBL" id="KFA90321.1"/>
    </source>
</evidence>
<evidence type="ECO:0000313" key="2">
    <source>
        <dbReference type="Proteomes" id="UP000028547"/>
    </source>
</evidence>
<comment type="caution">
    <text evidence="1">The sequence shown here is derived from an EMBL/GenBank/DDBJ whole genome shotgun (WGS) entry which is preliminary data.</text>
</comment>
<dbReference type="Pfam" id="PF03692">
    <property type="entry name" value="CxxCxxCC"/>
    <property type="match status" value="1"/>
</dbReference>
<dbReference type="EMBL" id="JPMI01000216">
    <property type="protein sequence ID" value="KFA90321.1"/>
    <property type="molecule type" value="Genomic_DNA"/>
</dbReference>
<organism evidence="1 2">
    <name type="scientific">Archangium violaceum Cb vi76</name>
    <dbReference type="NCBI Taxonomy" id="1406225"/>
    <lineage>
        <taxon>Bacteria</taxon>
        <taxon>Pseudomonadati</taxon>
        <taxon>Myxococcota</taxon>
        <taxon>Myxococcia</taxon>
        <taxon>Myxococcales</taxon>
        <taxon>Cystobacterineae</taxon>
        <taxon>Archangiaceae</taxon>
        <taxon>Archangium</taxon>
    </lineage>
</organism>
<dbReference type="RefSeq" id="WP_043402810.1">
    <property type="nucleotide sequence ID" value="NZ_JPMI01000216.1"/>
</dbReference>
<sequence length="168" mass="18148">MSLSELCRRCGLCCDGNLFSHVPLQPAEVDTARRNGLEVVALADGAPALRQGCTALKERQCSVYAERPEGCRRYACRLFNALAGGTVAFEEALRVVEQAHVLLAAVERGLAPDPDPRPAPVLERARFAAWGEEGGFSSETSAARERAEAFLDQHFHGGPRRFEGPGQG</sequence>
<dbReference type="InterPro" id="IPR005358">
    <property type="entry name" value="Puta_zinc/iron-chelating_dom"/>
</dbReference>